<reference evidence="1" key="1">
    <citation type="submission" date="2023-07" db="EMBL/GenBank/DDBJ databases">
        <title>Comparative genomics of wheat-associated soil bacteria to identify genetic determinants of phenazine resistance.</title>
        <authorList>
            <person name="Mouncey N."/>
        </authorList>
    </citation>
    <scope>NUCLEOTIDE SEQUENCE</scope>
    <source>
        <strain evidence="1">V4I22</strain>
    </source>
</reference>
<dbReference type="EMBL" id="JAUSZV010000003">
    <property type="protein sequence ID" value="MDQ0904512.1"/>
    <property type="molecule type" value="Genomic_DNA"/>
</dbReference>
<name>A0AAW8F3W1_9ACTN</name>
<comment type="caution">
    <text evidence="1">The sequence shown here is derived from an EMBL/GenBank/DDBJ whole genome shotgun (WGS) entry which is preliminary data.</text>
</comment>
<organism evidence="1 2">
    <name type="scientific">Streptomyces canus</name>
    <dbReference type="NCBI Taxonomy" id="58343"/>
    <lineage>
        <taxon>Bacteria</taxon>
        <taxon>Bacillati</taxon>
        <taxon>Actinomycetota</taxon>
        <taxon>Actinomycetes</taxon>
        <taxon>Kitasatosporales</taxon>
        <taxon>Streptomycetaceae</taxon>
        <taxon>Streptomyces</taxon>
        <taxon>Streptomyces aurantiacus group</taxon>
    </lineage>
</organism>
<accession>A0AAW8F3W1</accession>
<proteinExistence type="predicted"/>
<dbReference type="AlphaFoldDB" id="A0AAW8F3W1"/>
<protein>
    <submittedName>
        <fullName evidence="1">Uncharacterized protein</fullName>
    </submittedName>
</protein>
<evidence type="ECO:0000313" key="2">
    <source>
        <dbReference type="Proteomes" id="UP001234216"/>
    </source>
</evidence>
<dbReference type="RefSeq" id="WP_306972098.1">
    <property type="nucleotide sequence ID" value="NZ_JAUSZV010000003.1"/>
</dbReference>
<dbReference type="Proteomes" id="UP001234216">
    <property type="component" value="Unassembled WGS sequence"/>
</dbReference>
<gene>
    <name evidence="1" type="ORF">QFZ22_000497</name>
</gene>
<sequence>MTVPIALCPAQQGEPRPPGCPVVRSRAAGPLDIAGGLLSSGIF</sequence>
<evidence type="ECO:0000313" key="1">
    <source>
        <dbReference type="EMBL" id="MDQ0904512.1"/>
    </source>
</evidence>